<dbReference type="InterPro" id="IPR007219">
    <property type="entry name" value="XnlR_reg_dom"/>
</dbReference>
<dbReference type="GO" id="GO:0008270">
    <property type="term" value="F:zinc ion binding"/>
    <property type="evidence" value="ECO:0007669"/>
    <property type="project" value="InterPro"/>
</dbReference>
<keyword evidence="6" id="KW-1185">Reference proteome</keyword>
<accession>A0A9P8WFC7</accession>
<dbReference type="CDD" id="cd12148">
    <property type="entry name" value="fungal_TF_MHR"/>
    <property type="match status" value="1"/>
</dbReference>
<feature type="region of interest" description="Disordered" evidence="3">
    <location>
        <begin position="86"/>
        <end position="116"/>
    </location>
</feature>
<dbReference type="SUPFAM" id="SSF57701">
    <property type="entry name" value="Zn2/Cys6 DNA-binding domain"/>
    <property type="match status" value="1"/>
</dbReference>
<dbReference type="Proteomes" id="UP000777438">
    <property type="component" value="Unassembled WGS sequence"/>
</dbReference>
<dbReference type="Gene3D" id="4.10.240.10">
    <property type="entry name" value="Zn(2)-C6 fungal-type DNA-binding domain"/>
    <property type="match status" value="1"/>
</dbReference>
<dbReference type="OrthoDB" id="3266505at2759"/>
<dbReference type="PANTHER" id="PTHR46910:SF32">
    <property type="entry name" value="TRANSCRIPTION FACTOR DOMAIN-CONTAINING PROTEIN-RELATED"/>
    <property type="match status" value="1"/>
</dbReference>
<dbReference type="CDD" id="cd00067">
    <property type="entry name" value="GAL4"/>
    <property type="match status" value="1"/>
</dbReference>
<dbReference type="PANTHER" id="PTHR46910">
    <property type="entry name" value="TRANSCRIPTION FACTOR PDR1"/>
    <property type="match status" value="1"/>
</dbReference>
<protein>
    <submittedName>
        <fullName evidence="5">Fungal-specific transcription factor domain-containing protein</fullName>
    </submittedName>
</protein>
<dbReference type="PROSITE" id="PS00463">
    <property type="entry name" value="ZN2_CY6_FUNGAL_1"/>
    <property type="match status" value="1"/>
</dbReference>
<dbReference type="AlphaFoldDB" id="A0A9P8WFC7"/>
<feature type="compositionally biased region" description="Polar residues" evidence="3">
    <location>
        <begin position="1"/>
        <end position="15"/>
    </location>
</feature>
<dbReference type="InterPro" id="IPR050987">
    <property type="entry name" value="AtrR-like"/>
</dbReference>
<proteinExistence type="predicted"/>
<dbReference type="InterPro" id="IPR036864">
    <property type="entry name" value="Zn2-C6_fun-type_DNA-bd_sf"/>
</dbReference>
<dbReference type="Pfam" id="PF04082">
    <property type="entry name" value="Fungal_trans"/>
    <property type="match status" value="1"/>
</dbReference>
<dbReference type="Pfam" id="PF00172">
    <property type="entry name" value="Zn_clus"/>
    <property type="match status" value="1"/>
</dbReference>
<dbReference type="GO" id="GO:0003677">
    <property type="term" value="F:DNA binding"/>
    <property type="evidence" value="ECO:0007669"/>
    <property type="project" value="InterPro"/>
</dbReference>
<reference evidence="5 6" key="1">
    <citation type="journal article" date="2021" name="Nat. Commun.">
        <title>Genetic determinants of endophytism in the Arabidopsis root mycobiome.</title>
        <authorList>
            <person name="Mesny F."/>
            <person name="Miyauchi S."/>
            <person name="Thiergart T."/>
            <person name="Pickel B."/>
            <person name="Atanasova L."/>
            <person name="Karlsson M."/>
            <person name="Huettel B."/>
            <person name="Barry K.W."/>
            <person name="Haridas S."/>
            <person name="Chen C."/>
            <person name="Bauer D."/>
            <person name="Andreopoulos W."/>
            <person name="Pangilinan J."/>
            <person name="LaButti K."/>
            <person name="Riley R."/>
            <person name="Lipzen A."/>
            <person name="Clum A."/>
            <person name="Drula E."/>
            <person name="Henrissat B."/>
            <person name="Kohler A."/>
            <person name="Grigoriev I.V."/>
            <person name="Martin F.M."/>
            <person name="Hacquard S."/>
        </authorList>
    </citation>
    <scope>NUCLEOTIDE SEQUENCE [LARGE SCALE GENOMIC DNA]</scope>
    <source>
        <strain evidence="5 6">MPI-CAGE-CH-0241</strain>
    </source>
</reference>
<evidence type="ECO:0000256" key="1">
    <source>
        <dbReference type="ARBA" id="ARBA00022723"/>
    </source>
</evidence>
<keyword evidence="2" id="KW-0539">Nucleus</keyword>
<evidence type="ECO:0000256" key="3">
    <source>
        <dbReference type="SAM" id="MobiDB-lite"/>
    </source>
</evidence>
<evidence type="ECO:0000256" key="2">
    <source>
        <dbReference type="ARBA" id="ARBA00023242"/>
    </source>
</evidence>
<comment type="caution">
    <text evidence="5">The sequence shown here is derived from an EMBL/GenBank/DDBJ whole genome shotgun (WGS) entry which is preliminary data.</text>
</comment>
<dbReference type="EMBL" id="JAGPYM010000004">
    <property type="protein sequence ID" value="KAH6895430.1"/>
    <property type="molecule type" value="Genomic_DNA"/>
</dbReference>
<dbReference type="SMART" id="SM00066">
    <property type="entry name" value="GAL4"/>
    <property type="match status" value="1"/>
</dbReference>
<gene>
    <name evidence="5" type="ORF">B0T10DRAFT_216066</name>
</gene>
<feature type="region of interest" description="Disordered" evidence="3">
    <location>
        <begin position="1"/>
        <end position="24"/>
    </location>
</feature>
<feature type="domain" description="Zn(2)-C6 fungal-type" evidence="4">
    <location>
        <begin position="25"/>
        <end position="54"/>
    </location>
</feature>
<evidence type="ECO:0000313" key="6">
    <source>
        <dbReference type="Proteomes" id="UP000777438"/>
    </source>
</evidence>
<evidence type="ECO:0000259" key="4">
    <source>
        <dbReference type="PROSITE" id="PS50048"/>
    </source>
</evidence>
<dbReference type="GO" id="GO:0000981">
    <property type="term" value="F:DNA-binding transcription factor activity, RNA polymerase II-specific"/>
    <property type="evidence" value="ECO:0007669"/>
    <property type="project" value="InterPro"/>
</dbReference>
<sequence length="691" mass="77292">MDNENNGDSPQSATTRQRKKKTPNACIGCRSRKTRCSGRNPCERCIARKESCVFEERERKAAVPVDYIDGLLSRIKSLESRLHEASDSSAAIPDSGHELDEQTLGSSPENGLHHPQDFRQESEDLTNTLVASEPQIKVKRYGQPTYLGHSSTLSFSRNVRNLLQRSTPVADPGSASVEREDVSYTTTLPPIRLDLSNIPMPRLQYAEYLTSTVVMQLGPLYCLFEQDAFLQRLRAFYDERSRGLPLESSLWHIQMLLVLAFGKSILSREHSDMGPSGMAYFTRAMEAFPDIRRLCENPLLSIEILCLASLFMHATDMLQESYIFIGQALRVSVTQGLNQAFPEALRPPNVEYMRRLWWTVYCIDRKSAALLGNPSVMRDEDISIPMPAIKQGDESQNAFAIHAALSSHLGKILDVIYGMRSQRQGKFVTEVQAILSRLAETSVVLDEHLRLDLSRPNHPVSREAATLHLLLHQCVILTVRPVLFSLLKPVLSLESNAKPSASPFESLLKMCVESSIRILQIMFALKQQTMCDIFLPYDIDVLFSAAFALILIDIIRPAKELLWDLPQVISLLDEFVARHVAPARTYKLDLLQLIELHGKVRGVDVNSDQRLTVSSSLEPHRDASGDVALQSLPDGISPDPIWSAVRGGENNLAPMHTDTIMSVIHDLGIEGVDLFDGAMFDGAWMMDLGDM</sequence>
<keyword evidence="1" id="KW-0479">Metal-binding</keyword>
<dbReference type="GO" id="GO:0006351">
    <property type="term" value="P:DNA-templated transcription"/>
    <property type="evidence" value="ECO:0007669"/>
    <property type="project" value="InterPro"/>
</dbReference>
<evidence type="ECO:0000313" key="5">
    <source>
        <dbReference type="EMBL" id="KAH6895430.1"/>
    </source>
</evidence>
<dbReference type="InterPro" id="IPR001138">
    <property type="entry name" value="Zn2Cys6_DnaBD"/>
</dbReference>
<dbReference type="PROSITE" id="PS50048">
    <property type="entry name" value="ZN2_CY6_FUNGAL_2"/>
    <property type="match status" value="1"/>
</dbReference>
<organism evidence="5 6">
    <name type="scientific">Thelonectria olida</name>
    <dbReference type="NCBI Taxonomy" id="1576542"/>
    <lineage>
        <taxon>Eukaryota</taxon>
        <taxon>Fungi</taxon>
        <taxon>Dikarya</taxon>
        <taxon>Ascomycota</taxon>
        <taxon>Pezizomycotina</taxon>
        <taxon>Sordariomycetes</taxon>
        <taxon>Hypocreomycetidae</taxon>
        <taxon>Hypocreales</taxon>
        <taxon>Nectriaceae</taxon>
        <taxon>Thelonectria</taxon>
    </lineage>
</organism>
<dbReference type="SMART" id="SM00906">
    <property type="entry name" value="Fungal_trans"/>
    <property type="match status" value="1"/>
</dbReference>
<name>A0A9P8WFC7_9HYPO</name>